<dbReference type="Proteomes" id="UP000191342">
    <property type="component" value="Unassembled WGS sequence"/>
</dbReference>
<proteinExistence type="predicted"/>
<name>A0A1V6SJJ1_9EURO</name>
<keyword evidence="2" id="KW-1185">Reference proteome</keyword>
<sequence length="77" mass="8760">MASKPEDPPLTNPWITSDGSPLRGFYWTRIDPKVQPNYWVENKETSMWDCGFPSNAVSIRSEEEAPSATLRLECAQE</sequence>
<dbReference type="OrthoDB" id="4308432at2759"/>
<evidence type="ECO:0000313" key="1">
    <source>
        <dbReference type="EMBL" id="OQE13909.1"/>
    </source>
</evidence>
<reference evidence="2" key="1">
    <citation type="journal article" date="2017" name="Nat. Microbiol.">
        <title>Global analysis of biosynthetic gene clusters reveals vast potential of secondary metabolite production in Penicillium species.</title>
        <authorList>
            <person name="Nielsen J.C."/>
            <person name="Grijseels S."/>
            <person name="Prigent S."/>
            <person name="Ji B."/>
            <person name="Dainat J."/>
            <person name="Nielsen K.F."/>
            <person name="Frisvad J.C."/>
            <person name="Workman M."/>
            <person name="Nielsen J."/>
        </authorList>
    </citation>
    <scope>NUCLEOTIDE SEQUENCE [LARGE SCALE GENOMIC DNA]</scope>
    <source>
        <strain evidence="2">IBT 14082</strain>
    </source>
</reference>
<dbReference type="EMBL" id="MLQL01000042">
    <property type="protein sequence ID" value="OQE13909.1"/>
    <property type="molecule type" value="Genomic_DNA"/>
</dbReference>
<organism evidence="1 2">
    <name type="scientific">Penicillium flavigenum</name>
    <dbReference type="NCBI Taxonomy" id="254877"/>
    <lineage>
        <taxon>Eukaryota</taxon>
        <taxon>Fungi</taxon>
        <taxon>Dikarya</taxon>
        <taxon>Ascomycota</taxon>
        <taxon>Pezizomycotina</taxon>
        <taxon>Eurotiomycetes</taxon>
        <taxon>Eurotiomycetidae</taxon>
        <taxon>Eurotiales</taxon>
        <taxon>Aspergillaceae</taxon>
        <taxon>Penicillium</taxon>
    </lineage>
</organism>
<accession>A0A1V6SJJ1</accession>
<gene>
    <name evidence="1" type="ORF">PENFLA_c042G03019</name>
</gene>
<comment type="caution">
    <text evidence="1">The sequence shown here is derived from an EMBL/GenBank/DDBJ whole genome shotgun (WGS) entry which is preliminary data.</text>
</comment>
<protein>
    <submittedName>
        <fullName evidence="1">Uncharacterized protein</fullName>
    </submittedName>
</protein>
<dbReference type="AlphaFoldDB" id="A0A1V6SJJ1"/>
<evidence type="ECO:0000313" key="2">
    <source>
        <dbReference type="Proteomes" id="UP000191342"/>
    </source>
</evidence>